<dbReference type="RefSeq" id="WP_163233182.1">
    <property type="nucleotide sequence ID" value="NZ_BMLD01000008.1"/>
</dbReference>
<comment type="caution">
    <text evidence="2">The sequence shown here is derived from an EMBL/GenBank/DDBJ whole genome shotgun (WGS) entry which is preliminary data.</text>
</comment>
<feature type="region of interest" description="Disordered" evidence="1">
    <location>
        <begin position="1"/>
        <end position="26"/>
    </location>
</feature>
<name>A0ABU1MW99_9CAUL</name>
<sequence length="85" mass="9125">MTGEPDGDKPAVSTGQGEPAPSTETLADERFARGEAFMARYRNTFEALAKPDSAADLEVIRQVELGAEIMDEYGETFSALANPTN</sequence>
<accession>A0ABU1MW99</accession>
<organism evidence="2 3">
    <name type="scientific">Caulobacter rhizosphaerae</name>
    <dbReference type="NCBI Taxonomy" id="2010972"/>
    <lineage>
        <taxon>Bacteria</taxon>
        <taxon>Pseudomonadati</taxon>
        <taxon>Pseudomonadota</taxon>
        <taxon>Alphaproteobacteria</taxon>
        <taxon>Caulobacterales</taxon>
        <taxon>Caulobacteraceae</taxon>
        <taxon>Caulobacter</taxon>
    </lineage>
</organism>
<evidence type="ECO:0000313" key="3">
    <source>
        <dbReference type="Proteomes" id="UP001262754"/>
    </source>
</evidence>
<gene>
    <name evidence="2" type="ORF">J2800_001104</name>
</gene>
<keyword evidence="3" id="KW-1185">Reference proteome</keyword>
<protein>
    <submittedName>
        <fullName evidence="2">Uncharacterized protein</fullName>
    </submittedName>
</protein>
<reference evidence="2 3" key="1">
    <citation type="submission" date="2023-07" db="EMBL/GenBank/DDBJ databases">
        <title>Sorghum-associated microbial communities from plants grown in Nebraska, USA.</title>
        <authorList>
            <person name="Schachtman D."/>
        </authorList>
    </citation>
    <scope>NUCLEOTIDE SEQUENCE [LARGE SCALE GENOMIC DNA]</scope>
    <source>
        <strain evidence="2 3">DS2154</strain>
    </source>
</reference>
<evidence type="ECO:0000313" key="2">
    <source>
        <dbReference type="EMBL" id="MDR6530368.1"/>
    </source>
</evidence>
<proteinExistence type="predicted"/>
<dbReference type="Proteomes" id="UP001262754">
    <property type="component" value="Unassembled WGS sequence"/>
</dbReference>
<dbReference type="EMBL" id="JAVDRL010000003">
    <property type="protein sequence ID" value="MDR6530368.1"/>
    <property type="molecule type" value="Genomic_DNA"/>
</dbReference>
<evidence type="ECO:0000256" key="1">
    <source>
        <dbReference type="SAM" id="MobiDB-lite"/>
    </source>
</evidence>